<name>A0A426Y528_ENSVE</name>
<accession>A0A426Y528</accession>
<dbReference type="SUPFAM" id="SSF50978">
    <property type="entry name" value="WD40 repeat-like"/>
    <property type="match status" value="1"/>
</dbReference>
<dbReference type="AlphaFoldDB" id="A0A426Y528"/>
<evidence type="ECO:0000313" key="1">
    <source>
        <dbReference type="EMBL" id="RRT46863.1"/>
    </source>
</evidence>
<protein>
    <submittedName>
        <fullName evidence="1">Uncharacterized protein</fullName>
    </submittedName>
</protein>
<organism evidence="1 2">
    <name type="scientific">Ensete ventricosum</name>
    <name type="common">Abyssinian banana</name>
    <name type="synonym">Musa ensete</name>
    <dbReference type="NCBI Taxonomy" id="4639"/>
    <lineage>
        <taxon>Eukaryota</taxon>
        <taxon>Viridiplantae</taxon>
        <taxon>Streptophyta</taxon>
        <taxon>Embryophyta</taxon>
        <taxon>Tracheophyta</taxon>
        <taxon>Spermatophyta</taxon>
        <taxon>Magnoliopsida</taxon>
        <taxon>Liliopsida</taxon>
        <taxon>Zingiberales</taxon>
        <taxon>Musaceae</taxon>
        <taxon>Ensete</taxon>
    </lineage>
</organism>
<reference evidence="1 2" key="1">
    <citation type="journal article" date="2014" name="Agronomy (Basel)">
        <title>A Draft Genome Sequence for Ensete ventricosum, the Drought-Tolerant Tree Against Hunger.</title>
        <authorList>
            <person name="Harrison J."/>
            <person name="Moore K.A."/>
            <person name="Paszkiewicz K."/>
            <person name="Jones T."/>
            <person name="Grant M."/>
            <person name="Ambacheew D."/>
            <person name="Muzemil S."/>
            <person name="Studholme D.J."/>
        </authorList>
    </citation>
    <scope>NUCLEOTIDE SEQUENCE [LARGE SCALE GENOMIC DNA]</scope>
</reference>
<sequence length="118" mass="13198">MANFGGLNTAAAGNVNPNKSMEVLPSPGDSVSSLSFSPKGNYLVATSWDNQFIVSFSLPFCLMYRLGVGRLRLAAVNLRHQYHMIIQYNFILFINVSRNFQRYDLKASSSSGYLQKEH</sequence>
<proteinExistence type="predicted"/>
<dbReference type="InterPro" id="IPR036322">
    <property type="entry name" value="WD40_repeat_dom_sf"/>
</dbReference>
<dbReference type="InterPro" id="IPR015943">
    <property type="entry name" value="WD40/YVTN_repeat-like_dom_sf"/>
</dbReference>
<gene>
    <name evidence="1" type="ORF">B296_00035969</name>
</gene>
<dbReference type="EMBL" id="AMZH03014906">
    <property type="protein sequence ID" value="RRT46863.1"/>
    <property type="molecule type" value="Genomic_DNA"/>
</dbReference>
<evidence type="ECO:0000313" key="2">
    <source>
        <dbReference type="Proteomes" id="UP000287651"/>
    </source>
</evidence>
<comment type="caution">
    <text evidence="1">The sequence shown here is derived from an EMBL/GenBank/DDBJ whole genome shotgun (WGS) entry which is preliminary data.</text>
</comment>
<dbReference type="Gene3D" id="2.130.10.10">
    <property type="entry name" value="YVTN repeat-like/Quinoprotein amine dehydrogenase"/>
    <property type="match status" value="1"/>
</dbReference>
<dbReference type="Proteomes" id="UP000287651">
    <property type="component" value="Unassembled WGS sequence"/>
</dbReference>